<organism evidence="2 3">
    <name type="scientific">Gadus morhua</name>
    <name type="common">Atlantic cod</name>
    <dbReference type="NCBI Taxonomy" id="8049"/>
    <lineage>
        <taxon>Eukaryota</taxon>
        <taxon>Metazoa</taxon>
        <taxon>Chordata</taxon>
        <taxon>Craniata</taxon>
        <taxon>Vertebrata</taxon>
        <taxon>Euteleostomi</taxon>
        <taxon>Actinopterygii</taxon>
        <taxon>Neopterygii</taxon>
        <taxon>Teleostei</taxon>
        <taxon>Neoteleostei</taxon>
        <taxon>Acanthomorphata</taxon>
        <taxon>Zeiogadaria</taxon>
        <taxon>Gadariae</taxon>
        <taxon>Gadiformes</taxon>
        <taxon>Gadoidei</taxon>
        <taxon>Gadidae</taxon>
        <taxon>Gadus</taxon>
    </lineage>
</organism>
<reference evidence="2" key="1">
    <citation type="submission" date="2025-08" db="UniProtKB">
        <authorList>
            <consortium name="Ensembl"/>
        </authorList>
    </citation>
    <scope>IDENTIFICATION</scope>
</reference>
<dbReference type="Pfam" id="PF06979">
    <property type="entry name" value="TMEM70"/>
    <property type="match status" value="1"/>
</dbReference>
<evidence type="ECO:0000256" key="1">
    <source>
        <dbReference type="SAM" id="Phobius"/>
    </source>
</evidence>
<keyword evidence="1" id="KW-1133">Transmembrane helix</keyword>
<evidence type="ECO:0000313" key="3">
    <source>
        <dbReference type="Proteomes" id="UP000694546"/>
    </source>
</evidence>
<protein>
    <recommendedName>
        <fullName evidence="4">Transmembrane protein 223</fullName>
    </recommendedName>
</protein>
<reference evidence="2" key="2">
    <citation type="submission" date="2025-09" db="UniProtKB">
        <authorList>
            <consortium name="Ensembl"/>
        </authorList>
    </citation>
    <scope>IDENTIFICATION</scope>
</reference>
<accession>A0A8C4ZVG7</accession>
<dbReference type="InterPro" id="IPR026100">
    <property type="entry name" value="Tmem223"/>
</dbReference>
<feature type="transmembrane region" description="Helical" evidence="1">
    <location>
        <begin position="43"/>
        <end position="63"/>
    </location>
</feature>
<dbReference type="GO" id="GO:0005739">
    <property type="term" value="C:mitochondrion"/>
    <property type="evidence" value="ECO:0007669"/>
    <property type="project" value="TreeGrafter"/>
</dbReference>
<dbReference type="PANTHER" id="PTHR14549:SF2">
    <property type="entry name" value="TRANSMEMBRANE PROTEIN 223"/>
    <property type="match status" value="1"/>
</dbReference>
<dbReference type="GO" id="GO:0007399">
    <property type="term" value="P:nervous system development"/>
    <property type="evidence" value="ECO:0007669"/>
    <property type="project" value="TreeGrafter"/>
</dbReference>
<feature type="transmembrane region" description="Helical" evidence="1">
    <location>
        <begin position="97"/>
        <end position="121"/>
    </location>
</feature>
<keyword evidence="1" id="KW-0472">Membrane</keyword>
<name>A0A8C4ZVG7_GADMO</name>
<dbReference type="AlphaFoldDB" id="A0A8C4ZVG7"/>
<dbReference type="Proteomes" id="UP000694546">
    <property type="component" value="Chromosome 20"/>
</dbReference>
<dbReference type="InterPro" id="IPR045325">
    <property type="entry name" value="TMEM70/TMEM186/TMEM223"/>
</dbReference>
<keyword evidence="1" id="KW-0812">Transmembrane</keyword>
<dbReference type="GeneTree" id="ENSGT00390000012589"/>
<sequence>CYTKTIQRPWTPIRLADLSTEKIRDAISDVVLFHHDRTRFVRLLATFCGAQTLFWTYLAHFAYTGLRNDSSLKEQRKVTTTGLAGFWSFDINLGRSVWRYGFTGGCLAVGAGIIGLGVLFCRRSVSRVILHQGGKMVTVATQSPLGPDKGRQITVPLSRVACHAHRNESPSFIPLKIKDNIFYFLLDKEGTINNAQLFDVTVGAYRPL</sequence>
<dbReference type="Ensembl" id="ENSGMOT00000022264.2">
    <property type="protein sequence ID" value="ENSGMOP00000021746.2"/>
    <property type="gene ID" value="ENSGMOG00000020259.2"/>
</dbReference>
<proteinExistence type="predicted"/>
<dbReference type="PANTHER" id="PTHR14549">
    <property type="entry name" value="TRANSMEMBRANE PROTEIN 223"/>
    <property type="match status" value="1"/>
</dbReference>
<keyword evidence="3" id="KW-1185">Reference proteome</keyword>
<dbReference type="OMA" id="KQVSCMA"/>
<evidence type="ECO:0008006" key="4">
    <source>
        <dbReference type="Google" id="ProtNLM"/>
    </source>
</evidence>
<evidence type="ECO:0000313" key="2">
    <source>
        <dbReference type="Ensembl" id="ENSGMOP00000021746.2"/>
    </source>
</evidence>